<keyword evidence="2" id="KW-1185">Reference proteome</keyword>
<evidence type="ECO:0000313" key="1">
    <source>
        <dbReference type="EMBL" id="KAG7358786.1"/>
    </source>
</evidence>
<reference evidence="1" key="1">
    <citation type="journal article" date="2021" name="Sci. Rep.">
        <title>Diploid genomic architecture of Nitzschia inconspicua, an elite biomass production diatom.</title>
        <authorList>
            <person name="Oliver A."/>
            <person name="Podell S."/>
            <person name="Pinowska A."/>
            <person name="Traller J.C."/>
            <person name="Smith S.R."/>
            <person name="McClure R."/>
            <person name="Beliaev A."/>
            <person name="Bohutskyi P."/>
            <person name="Hill E.A."/>
            <person name="Rabines A."/>
            <person name="Zheng H."/>
            <person name="Allen L.Z."/>
            <person name="Kuo A."/>
            <person name="Grigoriev I.V."/>
            <person name="Allen A.E."/>
            <person name="Hazlebeck D."/>
            <person name="Allen E.E."/>
        </authorList>
    </citation>
    <scope>NUCLEOTIDE SEQUENCE</scope>
    <source>
        <strain evidence="1">Hildebrandi</strain>
    </source>
</reference>
<dbReference type="Proteomes" id="UP000693970">
    <property type="component" value="Unassembled WGS sequence"/>
</dbReference>
<name>A0A9K3LDK8_9STRA</name>
<comment type="caution">
    <text evidence="1">The sequence shown here is derived from an EMBL/GenBank/DDBJ whole genome shotgun (WGS) entry which is preliminary data.</text>
</comment>
<evidence type="ECO:0008006" key="3">
    <source>
        <dbReference type="Google" id="ProtNLM"/>
    </source>
</evidence>
<organism evidence="1 2">
    <name type="scientific">Nitzschia inconspicua</name>
    <dbReference type="NCBI Taxonomy" id="303405"/>
    <lineage>
        <taxon>Eukaryota</taxon>
        <taxon>Sar</taxon>
        <taxon>Stramenopiles</taxon>
        <taxon>Ochrophyta</taxon>
        <taxon>Bacillariophyta</taxon>
        <taxon>Bacillariophyceae</taxon>
        <taxon>Bacillariophycidae</taxon>
        <taxon>Bacillariales</taxon>
        <taxon>Bacillariaceae</taxon>
        <taxon>Nitzschia</taxon>
    </lineage>
</organism>
<dbReference type="AlphaFoldDB" id="A0A9K3LDK8"/>
<dbReference type="OrthoDB" id="421822at2759"/>
<sequence length="209" mass="24074">MSGNETERLLETPLCVLDRIHHAPTETISNENRNIDGIYWLYYDKTRDRLSVSKQLSQLVTNDTDHDLLRLTLTRKESRTAHPIDPAVKSSYSTQMYNVGTKLLWDDDWTRIWEFRISPGERCPYHMHRLEYCFTNLTESTIQALTETGEDDSMELPRHQVAGQTVFVERNSLGSHGVRNVGASLFLQFIVEFKFATTSEATMTSAHCN</sequence>
<evidence type="ECO:0000313" key="2">
    <source>
        <dbReference type="Proteomes" id="UP000693970"/>
    </source>
</evidence>
<accession>A0A9K3LDK8</accession>
<reference evidence="1" key="2">
    <citation type="submission" date="2021-04" db="EMBL/GenBank/DDBJ databases">
        <authorList>
            <person name="Podell S."/>
        </authorList>
    </citation>
    <scope>NUCLEOTIDE SEQUENCE</scope>
    <source>
        <strain evidence="1">Hildebrandi</strain>
    </source>
</reference>
<dbReference type="EMBL" id="JAGRRH010000014">
    <property type="protein sequence ID" value="KAG7358786.1"/>
    <property type="molecule type" value="Genomic_DNA"/>
</dbReference>
<proteinExistence type="predicted"/>
<protein>
    <recommendedName>
        <fullName evidence="3">Cysteine dioxygenase</fullName>
    </recommendedName>
</protein>
<gene>
    <name evidence="1" type="ORF">IV203_015375</name>
</gene>